<protein>
    <recommendedName>
        <fullName evidence="4">DUF502 domain-containing protein</fullName>
    </recommendedName>
</protein>
<dbReference type="RefSeq" id="WP_013944419.1">
    <property type="nucleotide sequence ID" value="NC_015713.1"/>
</dbReference>
<dbReference type="EMBL" id="FR872582">
    <property type="protein sequence ID" value="CCB89953.1"/>
    <property type="molecule type" value="Genomic_DNA"/>
</dbReference>
<organism evidence="2 3">
    <name type="scientific">Simkania negevensis (strain ATCC VR-1471 / DSM 27360 / Z)</name>
    <dbReference type="NCBI Taxonomy" id="331113"/>
    <lineage>
        <taxon>Bacteria</taxon>
        <taxon>Pseudomonadati</taxon>
        <taxon>Chlamydiota</taxon>
        <taxon>Chlamydiia</taxon>
        <taxon>Parachlamydiales</taxon>
        <taxon>Simkaniaceae</taxon>
        <taxon>Simkania</taxon>
    </lineage>
</organism>
<dbReference type="STRING" id="331113.SNE_A20760"/>
<keyword evidence="1" id="KW-0472">Membrane</keyword>
<dbReference type="Pfam" id="PF04367">
    <property type="entry name" value="DUF502"/>
    <property type="match status" value="1"/>
</dbReference>
<dbReference type="OrthoDB" id="5636623at2"/>
<reference evidence="2 3" key="2">
    <citation type="journal article" date="2011" name="Mol. Biol. Evol.">
        <title>Unity in variety--the pan-genome of the Chlamydiae.</title>
        <authorList>
            <person name="Collingro A."/>
            <person name="Tischler P."/>
            <person name="Weinmaier T."/>
            <person name="Penz T."/>
            <person name="Heinz E."/>
            <person name="Brunham R.C."/>
            <person name="Read T.D."/>
            <person name="Bavoil P.M."/>
            <person name="Sachse K."/>
            <person name="Kahane S."/>
            <person name="Friedman M.G."/>
            <person name="Rattei T."/>
            <person name="Myers G.S."/>
            <person name="Horn M."/>
        </authorList>
    </citation>
    <scope>NUCLEOTIDE SEQUENCE [LARGE SCALE GENOMIC DNA]</scope>
    <source>
        <strain evidence="3">ATCC VR-1471 / Z</strain>
    </source>
</reference>
<proteinExistence type="predicted"/>
<dbReference type="PANTHER" id="PTHR31876:SF26">
    <property type="entry name" value="PROTEIN LIKE COV 2"/>
    <property type="match status" value="1"/>
</dbReference>
<sequence length="188" mass="21164">MKTIIKRGLIAIAPLTISIAIIYWLFSFLEGAVGPLVREIIGPKYYYPGMGIVLAIILIFIIGAILNTWIIQKVTHFFERLVEKIPLFKSLYNMIKNVMDLLNTSPEEKKQQVVSVTFGDCELIGFVTRSNFSDIPELGNEKIAVYLPMSYQIGGYTIMIEKSRVKPLDITMDVALQNTLTAWAKSSV</sequence>
<dbReference type="AlphaFoldDB" id="F8L3T2"/>
<accession>F8L3T2</accession>
<reference key="1">
    <citation type="journal article" date="2011" name="Mol. Biol. Evol.">
        <title>Unity in variety -- the pan-genome of the Chlamydiae.</title>
        <authorList>
            <person name="Collingro A."/>
            <person name="Tischler P."/>
            <person name="Weinmaier T."/>
            <person name="Penz T."/>
            <person name="Heinz E."/>
            <person name="Brunham R.C."/>
            <person name="Read T.D."/>
            <person name="Bavoil P.M."/>
            <person name="Sachse K."/>
            <person name="Kahane S."/>
            <person name="Friedman M.G."/>
            <person name="Rattei T."/>
            <person name="Myers G.S.A."/>
            <person name="Horn M."/>
        </authorList>
    </citation>
    <scope>NUCLEOTIDE SEQUENCE</scope>
    <source>
        <strain>Z</strain>
    </source>
</reference>
<keyword evidence="1" id="KW-0812">Transmembrane</keyword>
<evidence type="ECO:0008006" key="4">
    <source>
        <dbReference type="Google" id="ProtNLM"/>
    </source>
</evidence>
<gene>
    <name evidence="2" type="ordered locus">SNE_A20760</name>
</gene>
<keyword evidence="3" id="KW-1185">Reference proteome</keyword>
<name>F8L3T2_SIMNZ</name>
<dbReference type="PANTHER" id="PTHR31876">
    <property type="entry name" value="COV-LIKE PROTEIN 1"/>
    <property type="match status" value="1"/>
</dbReference>
<dbReference type="HOGENOM" id="CLU_068050_4_1_0"/>
<dbReference type="eggNOG" id="COG2928">
    <property type="taxonomic scope" value="Bacteria"/>
</dbReference>
<feature type="transmembrane region" description="Helical" evidence="1">
    <location>
        <begin position="7"/>
        <end position="26"/>
    </location>
</feature>
<keyword evidence="1" id="KW-1133">Transmembrane helix</keyword>
<dbReference type="Proteomes" id="UP000000496">
    <property type="component" value="Chromosome gsn.131"/>
</dbReference>
<feature type="transmembrane region" description="Helical" evidence="1">
    <location>
        <begin position="46"/>
        <end position="70"/>
    </location>
</feature>
<evidence type="ECO:0000313" key="3">
    <source>
        <dbReference type="Proteomes" id="UP000000496"/>
    </source>
</evidence>
<dbReference type="InterPro" id="IPR007462">
    <property type="entry name" value="COV1-like"/>
</dbReference>
<dbReference type="KEGG" id="sng:SNE_A20760"/>
<evidence type="ECO:0000313" key="2">
    <source>
        <dbReference type="EMBL" id="CCB89953.1"/>
    </source>
</evidence>
<evidence type="ECO:0000256" key="1">
    <source>
        <dbReference type="SAM" id="Phobius"/>
    </source>
</evidence>